<dbReference type="STRING" id="1293598.IV56_GL001207"/>
<protein>
    <recommendedName>
        <fullName evidence="2">Bacterial archaeo-eukaryotic release factor family 6 domain-containing protein</fullName>
    </recommendedName>
</protein>
<gene>
    <name evidence="3" type="ORF">IV56_GL001207</name>
</gene>
<dbReference type="OrthoDB" id="4393931at2"/>
<sequence>MASEMQQQLQQFLQTTAGKGPFATIYMALEPNQSADKSKIMFKNAAKHIEEVMKETWPDVDWEPYAKQMSPWVEDTQAWDGVAQGFGLLTNGQQTYVRHLNHFVNETAMVTATPQILPLILDNQRAFNFDLLALSSDQIALYHNAGTELTPVELPDDAPKTMKGTLGTELRGGSLNSVSQGAEASYHGHNEKSAEEEIDLRRYFQEVDKYISDNYSKPFKRMLIVVGLPQNQAIFHELSKNVYLSNTYQIEENPGALGENELKARVEDLRQKMRQDKMAHAVERIDRAKSQKRYRIELGQIVTALVNGAVQTLYIRSGARVYAQLDENQKIDTSSEQGKHNNLLNDLAELTLEYGGEVQLLNVDYFEEPVGAVLRY</sequence>
<dbReference type="EMBL" id="JQCE01000038">
    <property type="protein sequence ID" value="KRO16425.1"/>
    <property type="molecule type" value="Genomic_DNA"/>
</dbReference>
<evidence type="ECO:0000256" key="1">
    <source>
        <dbReference type="SAM" id="MobiDB-lite"/>
    </source>
</evidence>
<dbReference type="Pfam" id="PF18848">
    <property type="entry name" value="baeRF_family6"/>
    <property type="match status" value="1"/>
</dbReference>
<comment type="caution">
    <text evidence="3">The sequence shown here is derived from an EMBL/GenBank/DDBJ whole genome shotgun (WGS) entry which is preliminary data.</text>
</comment>
<dbReference type="RefSeq" id="WP_054777348.1">
    <property type="nucleotide sequence ID" value="NZ_BBBX01000011.1"/>
</dbReference>
<reference evidence="3 4" key="1">
    <citation type="journal article" date="2015" name="Genome Announc.">
        <title>Expanding the biotechnology potential of lactobacilli through comparative genomics of 213 strains and associated genera.</title>
        <authorList>
            <person name="Sun Z."/>
            <person name="Harris H.M."/>
            <person name="McCann A."/>
            <person name="Guo C."/>
            <person name="Argimon S."/>
            <person name="Zhang W."/>
            <person name="Yang X."/>
            <person name="Jeffery I.B."/>
            <person name="Cooney J.C."/>
            <person name="Kagawa T.F."/>
            <person name="Liu W."/>
            <person name="Song Y."/>
            <person name="Salvetti E."/>
            <person name="Wrobel A."/>
            <person name="Rasinkangas P."/>
            <person name="Parkhill J."/>
            <person name="Rea M.C."/>
            <person name="O'Sullivan O."/>
            <person name="Ritari J."/>
            <person name="Douillard F.P."/>
            <person name="Paul Ross R."/>
            <person name="Yang R."/>
            <person name="Briner A.E."/>
            <person name="Felis G.E."/>
            <person name="de Vos W.M."/>
            <person name="Barrangou R."/>
            <person name="Klaenhammer T.R."/>
            <person name="Caufield P.W."/>
            <person name="Cui Y."/>
            <person name="Zhang H."/>
            <person name="O'Toole P.W."/>
        </authorList>
    </citation>
    <scope>NUCLEOTIDE SEQUENCE [LARGE SCALE GENOMIC DNA]</scope>
    <source>
        <strain evidence="3 4">DSM 24301</strain>
    </source>
</reference>
<proteinExistence type="predicted"/>
<dbReference type="AlphaFoldDB" id="A0A0R2MSB8"/>
<evidence type="ECO:0000259" key="2">
    <source>
        <dbReference type="Pfam" id="PF18848"/>
    </source>
</evidence>
<evidence type="ECO:0000313" key="3">
    <source>
        <dbReference type="EMBL" id="KRO16425.1"/>
    </source>
</evidence>
<dbReference type="PATRIC" id="fig|1293598.4.peg.1270"/>
<keyword evidence="4" id="KW-1185">Reference proteome</keyword>
<evidence type="ECO:0000313" key="4">
    <source>
        <dbReference type="Proteomes" id="UP000050969"/>
    </source>
</evidence>
<name>A0A0R2MSB8_9LACO</name>
<dbReference type="Proteomes" id="UP000050969">
    <property type="component" value="Unassembled WGS sequence"/>
</dbReference>
<organism evidence="3 4">
    <name type="scientific">Lacticaseibacillus saniviri JCM 17471 = DSM 24301</name>
    <dbReference type="NCBI Taxonomy" id="1293598"/>
    <lineage>
        <taxon>Bacteria</taxon>
        <taxon>Bacillati</taxon>
        <taxon>Bacillota</taxon>
        <taxon>Bacilli</taxon>
        <taxon>Lactobacillales</taxon>
        <taxon>Lactobacillaceae</taxon>
        <taxon>Lacticaseibacillus</taxon>
    </lineage>
</organism>
<accession>A0A0R2MSB8</accession>
<feature type="domain" description="Bacterial archaeo-eukaryotic release factor family 6" evidence="2">
    <location>
        <begin position="128"/>
        <end position="269"/>
    </location>
</feature>
<dbReference type="InterPro" id="IPR040628">
    <property type="entry name" value="BaeRF_family6"/>
</dbReference>
<feature type="region of interest" description="Disordered" evidence="1">
    <location>
        <begin position="172"/>
        <end position="193"/>
    </location>
</feature>